<dbReference type="Gene3D" id="3.40.50.1820">
    <property type="entry name" value="alpha/beta hydrolase"/>
    <property type="match status" value="1"/>
</dbReference>
<protein>
    <submittedName>
        <fullName evidence="3">Endo-1,4-beta-xylanase B</fullName>
    </submittedName>
</protein>
<dbReference type="InterPro" id="IPR049492">
    <property type="entry name" value="BD-FAE-like_dom"/>
</dbReference>
<keyword evidence="3" id="KW-0326">Glycosidase</keyword>
<dbReference type="Pfam" id="PF20434">
    <property type="entry name" value="BD-FAE"/>
    <property type="match status" value="1"/>
</dbReference>
<dbReference type="Proteomes" id="UP000278756">
    <property type="component" value="Chromosome 1"/>
</dbReference>
<sequence>MIMRACFVARMLACVVAVLSLSPALAAETITQNAGVVIPLWDKGAPGFEALRDVPETSGDWWVRGVNNPSLTVFRADPARNSGTAIIVLPGGGHENLVFTSEGVKPSRFLQAQGVTAFALKYRLGRESDNPKADYDIATHGAADLRRAVRWVRAHAAEYGIKRIGVMAFSAGGELVHMTAFAGFDGEATAADPMDRLSARPDFIIEVYPGPLGVPERFETAPPPAFFLTAHDDRGPVAVLERLSRLYAAWPEVPVETHILAAGGHAFNMGERSNLRAVKDWPARLSDWLIDRGYVTVP</sequence>
<evidence type="ECO:0000256" key="1">
    <source>
        <dbReference type="SAM" id="SignalP"/>
    </source>
</evidence>
<keyword evidence="3" id="KW-0119">Carbohydrate metabolism</keyword>
<organism evidence="3 4">
    <name type="scientific">Asticcacaulis excentricus</name>
    <dbReference type="NCBI Taxonomy" id="78587"/>
    <lineage>
        <taxon>Bacteria</taxon>
        <taxon>Pseudomonadati</taxon>
        <taxon>Pseudomonadota</taxon>
        <taxon>Alphaproteobacteria</taxon>
        <taxon>Caulobacterales</taxon>
        <taxon>Caulobacteraceae</taxon>
        <taxon>Asticcacaulis</taxon>
    </lineage>
</organism>
<proteinExistence type="predicted"/>
<feature type="chain" id="PRO_5018239680" evidence="1">
    <location>
        <begin position="27"/>
        <end position="298"/>
    </location>
</feature>
<keyword evidence="3" id="KW-0378">Hydrolase</keyword>
<keyword evidence="3" id="KW-0624">Polysaccharide degradation</keyword>
<feature type="signal peptide" evidence="1">
    <location>
        <begin position="1"/>
        <end position="26"/>
    </location>
</feature>
<dbReference type="AlphaFoldDB" id="A0A3G9G0B5"/>
<dbReference type="InterPro" id="IPR029058">
    <property type="entry name" value="AB_hydrolase_fold"/>
</dbReference>
<evidence type="ECO:0000313" key="3">
    <source>
        <dbReference type="EMBL" id="BBF80772.1"/>
    </source>
</evidence>
<keyword evidence="1" id="KW-0732">Signal</keyword>
<dbReference type="GO" id="GO:0016798">
    <property type="term" value="F:hydrolase activity, acting on glycosyl bonds"/>
    <property type="evidence" value="ECO:0007669"/>
    <property type="project" value="UniProtKB-KW"/>
</dbReference>
<reference evidence="4" key="1">
    <citation type="journal article" date="2017" name="Biotechnol. Biofuels">
        <title>Evaluation of environmental bacterial communities as a factor affecting the growth of duckweed Lemna minor.</title>
        <authorList>
            <person name="Ishizawa H."/>
            <person name="Kuroda M."/>
            <person name="Morikawa M."/>
            <person name="Ike M."/>
        </authorList>
    </citation>
    <scope>NUCLEOTIDE SEQUENCE [LARGE SCALE GENOMIC DNA]</scope>
    <source>
        <strain evidence="4">M6</strain>
    </source>
</reference>
<reference evidence="4" key="2">
    <citation type="journal article" date="2017" name="Plant Physiol. Biochem.">
        <title>Differential oxidative and antioxidative response of duckweed Lemna minor toward plant growth promoting/inhibiting bacteria.</title>
        <authorList>
            <person name="Ishizawa H."/>
            <person name="Kuroda M."/>
            <person name="Morikawa M."/>
            <person name="Ike M."/>
        </authorList>
    </citation>
    <scope>NUCLEOTIDE SEQUENCE [LARGE SCALE GENOMIC DNA]</scope>
    <source>
        <strain evidence="4">M6</strain>
    </source>
</reference>
<dbReference type="SUPFAM" id="SSF53474">
    <property type="entry name" value="alpha/beta-Hydrolases"/>
    <property type="match status" value="1"/>
</dbReference>
<name>A0A3G9G0B5_9CAUL</name>
<feature type="domain" description="BD-FAE-like" evidence="2">
    <location>
        <begin position="84"/>
        <end position="184"/>
    </location>
</feature>
<keyword evidence="3" id="KW-0858">Xylan degradation</keyword>
<dbReference type="EMBL" id="AP018827">
    <property type="protein sequence ID" value="BBF80772.1"/>
    <property type="molecule type" value="Genomic_DNA"/>
</dbReference>
<gene>
    <name evidence="3" type="ORF">EM6_1357</name>
</gene>
<dbReference type="GO" id="GO:0045493">
    <property type="term" value="P:xylan catabolic process"/>
    <property type="evidence" value="ECO:0007669"/>
    <property type="project" value="UniProtKB-KW"/>
</dbReference>
<accession>A0A3G9G0B5</accession>
<evidence type="ECO:0000313" key="4">
    <source>
        <dbReference type="Proteomes" id="UP000278756"/>
    </source>
</evidence>
<evidence type="ECO:0000259" key="2">
    <source>
        <dbReference type="Pfam" id="PF20434"/>
    </source>
</evidence>